<name>A0A2V1DFG0_9PLEO</name>
<organism evidence="1 2">
    <name type="scientific">Periconia macrospinosa</name>
    <dbReference type="NCBI Taxonomy" id="97972"/>
    <lineage>
        <taxon>Eukaryota</taxon>
        <taxon>Fungi</taxon>
        <taxon>Dikarya</taxon>
        <taxon>Ascomycota</taxon>
        <taxon>Pezizomycotina</taxon>
        <taxon>Dothideomycetes</taxon>
        <taxon>Pleosporomycetidae</taxon>
        <taxon>Pleosporales</taxon>
        <taxon>Massarineae</taxon>
        <taxon>Periconiaceae</taxon>
        <taxon>Periconia</taxon>
    </lineage>
</organism>
<accession>A0A2V1DFG0</accession>
<keyword evidence="2" id="KW-1185">Reference proteome</keyword>
<proteinExistence type="predicted"/>
<evidence type="ECO:0000313" key="1">
    <source>
        <dbReference type="EMBL" id="PVH96867.1"/>
    </source>
</evidence>
<dbReference type="EMBL" id="KZ805452">
    <property type="protein sequence ID" value="PVH96867.1"/>
    <property type="molecule type" value="Genomic_DNA"/>
</dbReference>
<gene>
    <name evidence="1" type="ORF">DM02DRAFT_631614</name>
</gene>
<dbReference type="Proteomes" id="UP000244855">
    <property type="component" value="Unassembled WGS sequence"/>
</dbReference>
<reference evidence="1 2" key="1">
    <citation type="journal article" date="2018" name="Sci. Rep.">
        <title>Comparative genomics provides insights into the lifestyle and reveals functional heterogeneity of dark septate endophytic fungi.</title>
        <authorList>
            <person name="Knapp D.G."/>
            <person name="Nemeth J.B."/>
            <person name="Barry K."/>
            <person name="Hainaut M."/>
            <person name="Henrissat B."/>
            <person name="Johnson J."/>
            <person name="Kuo A."/>
            <person name="Lim J.H.P."/>
            <person name="Lipzen A."/>
            <person name="Nolan M."/>
            <person name="Ohm R.A."/>
            <person name="Tamas L."/>
            <person name="Grigoriev I.V."/>
            <person name="Spatafora J.W."/>
            <person name="Nagy L.G."/>
            <person name="Kovacs G.M."/>
        </authorList>
    </citation>
    <scope>NUCLEOTIDE SEQUENCE [LARGE SCALE GENOMIC DNA]</scope>
    <source>
        <strain evidence="1 2">DSE2036</strain>
    </source>
</reference>
<sequence length="169" mass="18556">MVLAFLATAQAAPTSKPDLILPGDVQGTADIVAALRSLPVPAGHSKRNYAVVEPGNEKRNYAVVEPGSEKRNYAVVEPGKRMGCEAQVTYFIAATASLEALKEETFSATIMDPQIDRQKSEMGTMELHCHSLPRKHASTEARTLSLSRDVREPERTAGQRIRVWLVWQA</sequence>
<protein>
    <submittedName>
        <fullName evidence="1">Uncharacterized protein</fullName>
    </submittedName>
</protein>
<dbReference type="AlphaFoldDB" id="A0A2V1DFG0"/>
<evidence type="ECO:0000313" key="2">
    <source>
        <dbReference type="Proteomes" id="UP000244855"/>
    </source>
</evidence>